<dbReference type="Gene3D" id="3.30.310.210">
    <property type="match status" value="1"/>
</dbReference>
<evidence type="ECO:0000313" key="6">
    <source>
        <dbReference type="Proteomes" id="UP000298416"/>
    </source>
</evidence>
<comment type="caution">
    <text evidence="5">The sequence shown here is derived from an EMBL/GenBank/DDBJ whole genome shotgun (WGS) entry which is preliminary data.</text>
</comment>
<reference evidence="5" key="2">
    <citation type="submission" date="2020-08" db="EMBL/GenBank/DDBJ databases">
        <title>Plant Genome Project.</title>
        <authorList>
            <person name="Zhang R.-G."/>
        </authorList>
    </citation>
    <scope>NUCLEOTIDE SEQUENCE</scope>
    <source>
        <strain evidence="5">Huo1</strain>
        <tissue evidence="5">Leaf</tissue>
    </source>
</reference>
<feature type="domain" description="K Homology" evidence="4">
    <location>
        <begin position="56"/>
        <end position="126"/>
    </location>
</feature>
<dbReference type="EMBL" id="PNBA02000001">
    <property type="protein sequence ID" value="KAG6438255.1"/>
    <property type="molecule type" value="Genomic_DNA"/>
</dbReference>
<evidence type="ECO:0000256" key="2">
    <source>
        <dbReference type="PROSITE-ProRule" id="PRU00117"/>
    </source>
</evidence>
<dbReference type="CDD" id="cd22459">
    <property type="entry name" value="KH-I_PEPPER_rpt1_like"/>
    <property type="match status" value="1"/>
</dbReference>
<dbReference type="AlphaFoldDB" id="A0A8X8YSP4"/>
<dbReference type="SUPFAM" id="SSF54791">
    <property type="entry name" value="Eukaryotic type KH-domain (KH-domain type I)"/>
    <property type="match status" value="2"/>
</dbReference>
<accession>A0A8X8YSP4</accession>
<dbReference type="InterPro" id="IPR036612">
    <property type="entry name" value="KH_dom_type_1_sf"/>
</dbReference>
<dbReference type="InterPro" id="IPR004087">
    <property type="entry name" value="KH_dom"/>
</dbReference>
<dbReference type="PANTHER" id="PTHR10288">
    <property type="entry name" value="KH DOMAIN CONTAINING RNA BINDING PROTEIN"/>
    <property type="match status" value="1"/>
</dbReference>
<evidence type="ECO:0000256" key="3">
    <source>
        <dbReference type="SAM" id="MobiDB-lite"/>
    </source>
</evidence>
<protein>
    <recommendedName>
        <fullName evidence="4">K Homology domain-containing protein</fullName>
    </recommendedName>
</protein>
<feature type="domain" description="K Homology" evidence="4">
    <location>
        <begin position="162"/>
        <end position="225"/>
    </location>
</feature>
<keyword evidence="6" id="KW-1185">Reference proteome</keyword>
<dbReference type="Proteomes" id="UP000298416">
    <property type="component" value="Unassembled WGS sequence"/>
</dbReference>
<dbReference type="SMART" id="SM00322">
    <property type="entry name" value="KH"/>
    <property type="match status" value="2"/>
</dbReference>
<name>A0A8X8YSP4_SALSN</name>
<feature type="region of interest" description="Disordered" evidence="3">
    <location>
        <begin position="267"/>
        <end position="353"/>
    </location>
</feature>
<organism evidence="5">
    <name type="scientific">Salvia splendens</name>
    <name type="common">Scarlet sage</name>
    <dbReference type="NCBI Taxonomy" id="180675"/>
    <lineage>
        <taxon>Eukaryota</taxon>
        <taxon>Viridiplantae</taxon>
        <taxon>Streptophyta</taxon>
        <taxon>Embryophyta</taxon>
        <taxon>Tracheophyta</taxon>
        <taxon>Spermatophyta</taxon>
        <taxon>Magnoliopsida</taxon>
        <taxon>eudicotyledons</taxon>
        <taxon>Gunneridae</taxon>
        <taxon>Pentapetalae</taxon>
        <taxon>asterids</taxon>
        <taxon>lamiids</taxon>
        <taxon>Lamiales</taxon>
        <taxon>Lamiaceae</taxon>
        <taxon>Nepetoideae</taxon>
        <taxon>Mentheae</taxon>
        <taxon>Salviinae</taxon>
        <taxon>Salvia</taxon>
        <taxon>Salvia subgen. Calosphace</taxon>
        <taxon>core Calosphace</taxon>
    </lineage>
</organism>
<gene>
    <name evidence="5" type="ORF">SASPL_103192</name>
</gene>
<sequence length="353" mass="38345">MVEENVDEHDLGNVQETEYVQETISVPEDLCPPEDVQDDVKYPTFVEEKKWPGWPGENVFRILVPAQKVGSIIGRKGEHIKKICEETKARIKILDGPPGTTERTMKLFCLFESLVALLRFNVIISAKEEPDLLIPPALNGLLKIHRHILDEGSDADNAPAGGTFRTRLLVAAMQAGSLIGKQGATIKSIQDDSHCNIRVIGGGNVLCGFEFAKLRELGSKGKKYNPLHLDEFQWENEWVDAGCEPVHQDAASDTGNDLTWQNVDEATGATQGLGGRNLPRAAAMKRKSGSKHAAAAASKRTKQPRTAAIPVEDEVSSEEDDEMGDESGSDYEDDEEGGGGSAAGAFQVDDVVL</sequence>
<dbReference type="PROSITE" id="PS50084">
    <property type="entry name" value="KH_TYPE_1"/>
    <property type="match status" value="2"/>
</dbReference>
<reference evidence="5" key="1">
    <citation type="submission" date="2018-01" db="EMBL/GenBank/DDBJ databases">
        <authorList>
            <person name="Mao J.F."/>
        </authorList>
    </citation>
    <scope>NUCLEOTIDE SEQUENCE</scope>
    <source>
        <strain evidence="5">Huo1</strain>
        <tissue evidence="5">Leaf</tissue>
    </source>
</reference>
<keyword evidence="2" id="KW-0694">RNA-binding</keyword>
<dbReference type="InterPro" id="IPR004088">
    <property type="entry name" value="KH_dom_type_1"/>
</dbReference>
<feature type="compositionally biased region" description="Acidic residues" evidence="3">
    <location>
        <begin position="311"/>
        <end position="337"/>
    </location>
</feature>
<dbReference type="GO" id="GO:0003723">
    <property type="term" value="F:RNA binding"/>
    <property type="evidence" value="ECO:0007669"/>
    <property type="project" value="UniProtKB-UniRule"/>
</dbReference>
<dbReference type="Pfam" id="PF00013">
    <property type="entry name" value="KH_1"/>
    <property type="match status" value="2"/>
</dbReference>
<evidence type="ECO:0000313" key="5">
    <source>
        <dbReference type="EMBL" id="KAG6438255.1"/>
    </source>
</evidence>
<proteinExistence type="predicted"/>
<keyword evidence="1" id="KW-0677">Repeat</keyword>
<evidence type="ECO:0000256" key="1">
    <source>
        <dbReference type="ARBA" id="ARBA00022737"/>
    </source>
</evidence>
<evidence type="ECO:0000259" key="4">
    <source>
        <dbReference type="SMART" id="SM00322"/>
    </source>
</evidence>